<dbReference type="GO" id="GO:0045022">
    <property type="term" value="P:early endosome to late endosome transport"/>
    <property type="evidence" value="ECO:0007669"/>
    <property type="project" value="TreeGrafter"/>
</dbReference>
<dbReference type="Gene3D" id="1.25.40.280">
    <property type="entry name" value="alix/aip1 like domains"/>
    <property type="match status" value="1"/>
</dbReference>
<dbReference type="Pfam" id="PF13949">
    <property type="entry name" value="ALIX_LYPXL_bnd"/>
    <property type="match status" value="1"/>
</dbReference>
<name>A0A8T0AJK0_SILME</name>
<keyword evidence="9" id="KW-1185">Reference proteome</keyword>
<feature type="region of interest" description="Disordered" evidence="6">
    <location>
        <begin position="1035"/>
        <end position="1064"/>
    </location>
</feature>
<dbReference type="Gene3D" id="1.20.140.50">
    <property type="entry name" value="alix/aip1 like domains"/>
    <property type="match status" value="1"/>
</dbReference>
<proteinExistence type="predicted"/>
<dbReference type="SMART" id="SM01041">
    <property type="entry name" value="BRO1"/>
    <property type="match status" value="1"/>
</dbReference>
<evidence type="ECO:0000256" key="2">
    <source>
        <dbReference type="ARBA" id="ARBA00004496"/>
    </source>
</evidence>
<feature type="compositionally biased region" description="Polar residues" evidence="6">
    <location>
        <begin position="853"/>
        <end position="869"/>
    </location>
</feature>
<dbReference type="GO" id="GO:0043328">
    <property type="term" value="P:protein transport to vacuole involved in ubiquitin-dependent protein catabolic process via the multivesicular body sorting pathway"/>
    <property type="evidence" value="ECO:0007669"/>
    <property type="project" value="TreeGrafter"/>
</dbReference>
<feature type="compositionally biased region" description="Basic and acidic residues" evidence="6">
    <location>
        <begin position="674"/>
        <end position="689"/>
    </location>
</feature>
<evidence type="ECO:0000259" key="7">
    <source>
        <dbReference type="PROSITE" id="PS51180"/>
    </source>
</evidence>
<evidence type="ECO:0000313" key="9">
    <source>
        <dbReference type="Proteomes" id="UP000606274"/>
    </source>
</evidence>
<dbReference type="AlphaFoldDB" id="A0A8T0AJK0"/>
<organism evidence="8 9">
    <name type="scientific">Silurus meridionalis</name>
    <name type="common">Southern catfish</name>
    <name type="synonym">Silurus soldatovi meridionalis</name>
    <dbReference type="NCBI Taxonomy" id="175797"/>
    <lineage>
        <taxon>Eukaryota</taxon>
        <taxon>Metazoa</taxon>
        <taxon>Chordata</taxon>
        <taxon>Craniata</taxon>
        <taxon>Vertebrata</taxon>
        <taxon>Euteleostomi</taxon>
        <taxon>Actinopterygii</taxon>
        <taxon>Neopterygii</taxon>
        <taxon>Teleostei</taxon>
        <taxon>Ostariophysi</taxon>
        <taxon>Siluriformes</taxon>
        <taxon>Siluridae</taxon>
        <taxon>Silurus</taxon>
    </lineage>
</organism>
<dbReference type="CDD" id="cd09234">
    <property type="entry name" value="V_HD-PTP_like"/>
    <property type="match status" value="1"/>
</dbReference>
<dbReference type="EMBL" id="JABFDY010000022">
    <property type="protein sequence ID" value="KAF7691423.1"/>
    <property type="molecule type" value="Genomic_DNA"/>
</dbReference>
<sequence>MEAVPRMPMIWLELKEAGEFQFSSRVFQFIKRNYGEKPENFSDALGKLEQLRKAVVNIPRDFEGCNTLKKYLGQLHFLQSRVPMAYGQEAASPVTWFDIFSGKQVTHEDIGYEQACVLYNIGALHSYLGSMDNRVSEEGMKTSCTHFQSAAGAFTHIRDYYNSNYSPDLIHHALSININLMLGQAQECLLEKTLLDNKKSLITARICAQVSEYYRECIRVLENSDSLSGKKEWRKLLCMKISYFSAIKHFHMGKHSEEQQKYGEAVAYFQLSLSRLNDAIKLGKGQPESIHEALKFTMDIIGGKFNSAKKDNDFIYHEPVPKLEALAVVKGAPLVKPLPVNLTDPNTTGPDLFSRLVPLAAHESSSVYSEEKAKLLREVMAKIEAKNRVLESFMNSLNCDAVDPDVFISVPSVLLEKCAALSVQPDAVKRLAQAMQAFSSVYTDVGSNLEDVRSALEEAEAREKTPELTELQNEFKKYEAVHQAASQSNTELHQAMNQHIPNLRLLQGPLEELRNSLPRPQLSQEDTSSLQTMQRICAKVDEMRKQRVLLEKELRDLIMKDDITDILVTTERSERKILIEEHMQKYGPLKGYIDQNLAAQDNIIKALTEANVLCAAIRKTLNDTKQQWNSSVQSLVASYETYENLVKKAEEGKSFYQDLEKKTTSLLEKVKVTSKSREEDRTALLERGKTKVSPPTPAPRKTLLGNKTPGPSVSSCSNGQDLPQELPTLSPNMTLAKGPPVANPVPRGPAPFTWAPGAACLPFLNHGMPQSIPTTQLHYGQVLGSPHPMVPMEPPPGYTVPQQFQPGPPRGITPVPPQINFQNASQTPHQGFIPAPFPIVSGNYPATGPGQHIQPNMPESSSAQVTPETQYQGYPPLSGYKISTQGPRVAFFGQTQPSSHPGQFQPPVLPQGQSQPVPSAAYWPVPVSQGIALSEGNMYFQGGIPSSQGLPAQNLCEQPTTPSNPLFPTGNLFQNQHIPPPNNPITVPVIDNPNPPVLGGILTPSPAHTFSSNQTTKPPSAENLLTLTEHKEEAQQINPSHGAVNPDLIQEKMGNLSITSQGEV</sequence>
<dbReference type="GO" id="GO:0005768">
    <property type="term" value="C:endosome"/>
    <property type="evidence" value="ECO:0007669"/>
    <property type="project" value="UniProtKB-SubCell"/>
</dbReference>
<evidence type="ECO:0000256" key="3">
    <source>
        <dbReference type="ARBA" id="ARBA00022490"/>
    </source>
</evidence>
<evidence type="ECO:0000313" key="8">
    <source>
        <dbReference type="EMBL" id="KAF7691423.1"/>
    </source>
</evidence>
<dbReference type="PROSITE" id="PS51180">
    <property type="entry name" value="BRO1"/>
    <property type="match status" value="1"/>
</dbReference>
<gene>
    <name evidence="8" type="ORF">HF521_011720</name>
</gene>
<dbReference type="InterPro" id="IPR004328">
    <property type="entry name" value="BRO1_dom"/>
</dbReference>
<keyword evidence="4" id="KW-0967">Endosome</keyword>
<dbReference type="InterPro" id="IPR038499">
    <property type="entry name" value="BRO1_sf"/>
</dbReference>
<reference evidence="8" key="1">
    <citation type="submission" date="2020-08" db="EMBL/GenBank/DDBJ databases">
        <title>Chromosome-level assembly of Southern catfish (Silurus meridionalis) provides insights into visual adaptation to the nocturnal and benthic lifestyles.</title>
        <authorList>
            <person name="Zhang Y."/>
            <person name="Wang D."/>
            <person name="Peng Z."/>
        </authorList>
    </citation>
    <scope>NUCLEOTIDE SEQUENCE</scope>
    <source>
        <strain evidence="8">SWU-2019-XX</strain>
        <tissue evidence="8">Muscle</tissue>
    </source>
</reference>
<feature type="coiled-coil region" evidence="5">
    <location>
        <begin position="442"/>
        <end position="488"/>
    </location>
</feature>
<evidence type="ECO:0000256" key="1">
    <source>
        <dbReference type="ARBA" id="ARBA00004177"/>
    </source>
</evidence>
<feature type="region of interest" description="Disordered" evidence="6">
    <location>
        <begin position="674"/>
        <end position="729"/>
    </location>
</feature>
<keyword evidence="5" id="KW-0175">Coiled coil</keyword>
<dbReference type="Proteomes" id="UP000606274">
    <property type="component" value="Unassembled WGS sequence"/>
</dbReference>
<dbReference type="CDD" id="cd09239">
    <property type="entry name" value="BRO1_HD-PTP_like"/>
    <property type="match status" value="1"/>
</dbReference>
<dbReference type="Gene3D" id="1.20.120.560">
    <property type="entry name" value="alix/aip1 in complex with the ypdl late domain"/>
    <property type="match status" value="1"/>
</dbReference>
<dbReference type="InterPro" id="IPR025304">
    <property type="entry name" value="ALIX_V_dom"/>
</dbReference>
<comment type="subcellular location">
    <subcellularLocation>
        <location evidence="2">Cytoplasm</location>
    </subcellularLocation>
    <subcellularLocation>
        <location evidence="1">Endosome</location>
    </subcellularLocation>
</comment>
<feature type="region of interest" description="Disordered" evidence="6">
    <location>
        <begin position="843"/>
        <end position="869"/>
    </location>
</feature>
<dbReference type="GO" id="GO:0032456">
    <property type="term" value="P:endocytic recycling"/>
    <property type="evidence" value="ECO:0007669"/>
    <property type="project" value="TreeGrafter"/>
</dbReference>
<feature type="coiled-coil region" evidence="5">
    <location>
        <begin position="533"/>
        <end position="560"/>
    </location>
</feature>
<protein>
    <recommendedName>
        <fullName evidence="7">BRO1 domain-containing protein</fullName>
    </recommendedName>
</protein>
<evidence type="ECO:0000256" key="4">
    <source>
        <dbReference type="ARBA" id="ARBA00022753"/>
    </source>
</evidence>
<feature type="domain" description="BRO1" evidence="7">
    <location>
        <begin position="8"/>
        <end position="390"/>
    </location>
</feature>
<keyword evidence="3" id="KW-0963">Cytoplasm</keyword>
<dbReference type="PANTHER" id="PTHR23030">
    <property type="entry name" value="PCD6 INTERACTING PROTEIN-RELATED"/>
    <property type="match status" value="1"/>
</dbReference>
<evidence type="ECO:0000256" key="6">
    <source>
        <dbReference type="SAM" id="MobiDB-lite"/>
    </source>
</evidence>
<accession>A0A8T0AJK0</accession>
<evidence type="ECO:0000256" key="5">
    <source>
        <dbReference type="SAM" id="Coils"/>
    </source>
</evidence>
<feature type="compositionally biased region" description="Polar residues" evidence="6">
    <location>
        <begin position="709"/>
        <end position="729"/>
    </location>
</feature>
<dbReference type="OrthoDB" id="10266451at2759"/>
<comment type="caution">
    <text evidence="8">The sequence shown here is derived from an EMBL/GenBank/DDBJ whole genome shotgun (WGS) entry which is preliminary data.</text>
</comment>
<dbReference type="PANTHER" id="PTHR23030:SF30">
    <property type="entry name" value="TYROSINE-PROTEIN PHOSPHATASE NON-RECEPTOR TYPE 23"/>
    <property type="match status" value="1"/>
</dbReference>
<dbReference type="Pfam" id="PF03097">
    <property type="entry name" value="BRO1"/>
    <property type="match status" value="1"/>
</dbReference>